<name>A0ABY9DIN5_VITVI</name>
<evidence type="ECO:0000256" key="1">
    <source>
        <dbReference type="SAM" id="MobiDB-lite"/>
    </source>
</evidence>
<sequence length="254" mass="27936">MQEGAGLVEETIDTTGSGSAAVDRRDGKLIFGDGRRPVVGLGREISKWAELGGPSGSGKPSLHRAKLPFKRPGLGLYKKKGKWVVIVRPNNLKGYKKGLAQEPIQDSILGLLASKSGELKMELQRPSFARESSEKKVTPLDQGNRESPLKSHSPGEGEKIKSPWVNKKFLGFCKTAGVSIEGFEEDILRIFKEIENRWGVIRKPNDSKRGTLSTSRKERELKKLVGTINYDGLVGREAEEGELGRQITVVPYEA</sequence>
<keyword evidence="3" id="KW-1185">Reference proteome</keyword>
<proteinExistence type="predicted"/>
<evidence type="ECO:0000313" key="3">
    <source>
        <dbReference type="Proteomes" id="UP001227230"/>
    </source>
</evidence>
<dbReference type="EMBL" id="CP126663">
    <property type="protein sequence ID" value="WKA06599.1"/>
    <property type="molecule type" value="Genomic_DNA"/>
</dbReference>
<feature type="region of interest" description="Disordered" evidence="1">
    <location>
        <begin position="1"/>
        <end position="21"/>
    </location>
</feature>
<accession>A0ABY9DIN5</accession>
<dbReference type="Proteomes" id="UP001227230">
    <property type="component" value="Chromosome 16"/>
</dbReference>
<reference evidence="2 3" key="1">
    <citation type="journal article" date="2023" name="Hortic Res">
        <title>The complete reference genome for grapevine (Vitis vinifera L.) genetics and breeding.</title>
        <authorList>
            <person name="Shi X."/>
            <person name="Cao S."/>
            <person name="Wang X."/>
            <person name="Huang S."/>
            <person name="Wang Y."/>
            <person name="Liu Z."/>
            <person name="Liu W."/>
            <person name="Leng X."/>
            <person name="Peng Y."/>
            <person name="Wang N."/>
            <person name="Wang Y."/>
            <person name="Ma Z."/>
            <person name="Xu X."/>
            <person name="Zhang F."/>
            <person name="Xue H."/>
            <person name="Zhong H."/>
            <person name="Wang Y."/>
            <person name="Zhang K."/>
            <person name="Velt A."/>
            <person name="Avia K."/>
            <person name="Holtgrawe D."/>
            <person name="Grimplet J."/>
            <person name="Matus J.T."/>
            <person name="Ware D."/>
            <person name="Wu X."/>
            <person name="Wang H."/>
            <person name="Liu C."/>
            <person name="Fang Y."/>
            <person name="Rustenholz C."/>
            <person name="Cheng Z."/>
            <person name="Xiao H."/>
            <person name="Zhou Y."/>
        </authorList>
    </citation>
    <scope>NUCLEOTIDE SEQUENCE [LARGE SCALE GENOMIC DNA]</scope>
    <source>
        <strain evidence="3">cv. Pinot noir / PN40024</strain>
        <tissue evidence="2">Leaf</tissue>
    </source>
</reference>
<feature type="region of interest" description="Disordered" evidence="1">
    <location>
        <begin position="123"/>
        <end position="159"/>
    </location>
</feature>
<evidence type="ECO:0000313" key="2">
    <source>
        <dbReference type="EMBL" id="WKA06599.1"/>
    </source>
</evidence>
<feature type="compositionally biased region" description="Basic and acidic residues" evidence="1">
    <location>
        <begin position="131"/>
        <end position="159"/>
    </location>
</feature>
<protein>
    <submittedName>
        <fullName evidence="2">Uncharacterized protein</fullName>
    </submittedName>
</protein>
<gene>
    <name evidence="2" type="ORF">VitviT2T_024494</name>
</gene>
<organism evidence="2 3">
    <name type="scientific">Vitis vinifera</name>
    <name type="common">Grape</name>
    <dbReference type="NCBI Taxonomy" id="29760"/>
    <lineage>
        <taxon>Eukaryota</taxon>
        <taxon>Viridiplantae</taxon>
        <taxon>Streptophyta</taxon>
        <taxon>Embryophyta</taxon>
        <taxon>Tracheophyta</taxon>
        <taxon>Spermatophyta</taxon>
        <taxon>Magnoliopsida</taxon>
        <taxon>eudicotyledons</taxon>
        <taxon>Gunneridae</taxon>
        <taxon>Pentapetalae</taxon>
        <taxon>rosids</taxon>
        <taxon>Vitales</taxon>
        <taxon>Vitaceae</taxon>
        <taxon>Viteae</taxon>
        <taxon>Vitis</taxon>
    </lineage>
</organism>